<comment type="subcellular location">
    <subcellularLocation>
        <location evidence="2">Cell membrane</location>
    </subcellularLocation>
    <subcellularLocation>
        <location evidence="1">Membrane</location>
        <topology evidence="1">Single-pass membrane protein</topology>
    </subcellularLocation>
</comment>
<dbReference type="SUPFAM" id="SSF117892">
    <property type="entry name" value="Band 7/SPFH domain"/>
    <property type="match status" value="1"/>
</dbReference>
<evidence type="ECO:0000256" key="7">
    <source>
        <dbReference type="SAM" id="MobiDB-lite"/>
    </source>
</evidence>
<accession>A0ABU8QK07</accession>
<evidence type="ECO:0000256" key="4">
    <source>
        <dbReference type="ARBA" id="ARBA00022475"/>
    </source>
</evidence>
<feature type="transmembrane region" description="Helical" evidence="8">
    <location>
        <begin position="6"/>
        <end position="28"/>
    </location>
</feature>
<comment type="caution">
    <text evidence="10">The sequence shown here is derived from an EMBL/GenBank/DDBJ whole genome shotgun (WGS) entry which is preliminary data.</text>
</comment>
<evidence type="ECO:0000313" key="10">
    <source>
        <dbReference type="EMBL" id="MEJ5219759.1"/>
    </source>
</evidence>
<evidence type="ECO:0000256" key="5">
    <source>
        <dbReference type="ARBA" id="ARBA00023136"/>
    </source>
</evidence>
<feature type="compositionally biased region" description="Basic and acidic residues" evidence="7">
    <location>
        <begin position="524"/>
        <end position="539"/>
    </location>
</feature>
<feature type="coiled-coil region" evidence="6">
    <location>
        <begin position="201"/>
        <end position="248"/>
    </location>
</feature>
<evidence type="ECO:0000259" key="9">
    <source>
        <dbReference type="SMART" id="SM00244"/>
    </source>
</evidence>
<dbReference type="Pfam" id="PF15975">
    <property type="entry name" value="Flot"/>
    <property type="match status" value="1"/>
</dbReference>
<name>A0ABU8QK07_9RHOB</name>
<keyword evidence="5 8" id="KW-0472">Membrane</keyword>
<evidence type="ECO:0000256" key="1">
    <source>
        <dbReference type="ARBA" id="ARBA00004167"/>
    </source>
</evidence>
<dbReference type="Proteomes" id="UP001368270">
    <property type="component" value="Unassembled WGS sequence"/>
</dbReference>
<evidence type="ECO:0000256" key="6">
    <source>
        <dbReference type="SAM" id="Coils"/>
    </source>
</evidence>
<dbReference type="SMART" id="SM00244">
    <property type="entry name" value="PHB"/>
    <property type="match status" value="1"/>
</dbReference>
<dbReference type="Pfam" id="PF01145">
    <property type="entry name" value="Band_7"/>
    <property type="match status" value="1"/>
</dbReference>
<protein>
    <submittedName>
        <fullName evidence="10">Flotillin domain-containing protein</fullName>
    </submittedName>
</protein>
<evidence type="ECO:0000313" key="11">
    <source>
        <dbReference type="Proteomes" id="UP001368270"/>
    </source>
</evidence>
<proteinExistence type="inferred from homology"/>
<feature type="domain" description="Band 7" evidence="9">
    <location>
        <begin position="25"/>
        <end position="194"/>
    </location>
</feature>
<keyword evidence="8" id="KW-0812">Transmembrane</keyword>
<dbReference type="EMBL" id="JBBGAZ010000012">
    <property type="protein sequence ID" value="MEJ5219759.1"/>
    <property type="molecule type" value="Genomic_DNA"/>
</dbReference>
<dbReference type="CDD" id="cd03399">
    <property type="entry name" value="SPFH_flotillin"/>
    <property type="match status" value="1"/>
</dbReference>
<dbReference type="InterPro" id="IPR031905">
    <property type="entry name" value="Flotillin_C"/>
</dbReference>
<sequence length="547" mass="60781">MNGANIVAIVILAAIVIAVFAYLLHWLYRRSSKDVSFVRTGFGGEKVVMGGGAFVLPIIHGLTEVNMNTLRQEVVLAQEKSLITRDRLRVDLGVEFLVRVMPSNEGVATAARTLGSRTMSSENLRDLVHGRFVDAMGVVAASKTLEELHENRNDVAASIRKAVEKNMATNGLEVDSVAVTLVDQTGRDWFNPDNAFDAEGLTKLTEEIESRKKLRNEIEQSTMVSIRKKDLEAELESLNIQRESEFARISQEAEVSLRRSAQRAEIAQASAVHEREIEEKRLSEREATEKARIELEKELDMLNTRRLMSQAIEEQEKDITIAQKARERADSLAAAEAAKSKLAESEEKTRTVRELEIANRRMAIEVIDSKQQAEAEATRIRILTEAEKSAAADKAEADRIAVAAMKERYAVEAEGKRALNEAENMRTAESRRSEIDNRLVENLPAIIRESVKPMEKIDEIKILQVDGLGGISGNGDGVEKSGNPAEQVVTSALRYRTQAPFVDRLLGEIGLSASQARGVDPLEDLSKVMYSERDRDRRRSGSSTKSD</sequence>
<keyword evidence="6" id="KW-0175">Coiled coil</keyword>
<comment type="similarity">
    <text evidence="3">Belongs to the band 7/mec-2 family. Flotillin subfamily.</text>
</comment>
<dbReference type="Gene3D" id="3.30.479.30">
    <property type="entry name" value="Band 7 domain"/>
    <property type="match status" value="1"/>
</dbReference>
<feature type="coiled-coil region" evidence="6">
    <location>
        <begin position="285"/>
        <end position="332"/>
    </location>
</feature>
<dbReference type="InterPro" id="IPR036013">
    <property type="entry name" value="Band_7/SPFH_dom_sf"/>
</dbReference>
<organism evidence="10 11">
    <name type="scientific">Cognatishimia coralii</name>
    <dbReference type="NCBI Taxonomy" id="3083254"/>
    <lineage>
        <taxon>Bacteria</taxon>
        <taxon>Pseudomonadati</taxon>
        <taxon>Pseudomonadota</taxon>
        <taxon>Alphaproteobacteria</taxon>
        <taxon>Rhodobacterales</taxon>
        <taxon>Paracoccaceae</taxon>
        <taxon>Cognatishimia</taxon>
    </lineage>
</organism>
<dbReference type="InterPro" id="IPR001107">
    <property type="entry name" value="Band_7"/>
</dbReference>
<keyword evidence="4" id="KW-1003">Cell membrane</keyword>
<evidence type="ECO:0000256" key="2">
    <source>
        <dbReference type="ARBA" id="ARBA00004236"/>
    </source>
</evidence>
<evidence type="ECO:0000256" key="3">
    <source>
        <dbReference type="ARBA" id="ARBA00007161"/>
    </source>
</evidence>
<reference evidence="10 11" key="1">
    <citation type="submission" date="2024-03" db="EMBL/GenBank/DDBJ databases">
        <title>Cognatishimia coralii sp. nov., a marine bacterium isolated from coral surrounding seawater.</title>
        <authorList>
            <person name="Liu X."/>
            <person name="Liu S."/>
            <person name="Sun H."/>
            <person name="Zhang Y."/>
        </authorList>
    </citation>
    <scope>NUCLEOTIDE SEQUENCE [LARGE SCALE GENOMIC DNA]</scope>
    <source>
        <strain evidence="10 11">D5M38</strain>
    </source>
</reference>
<keyword evidence="8" id="KW-1133">Transmembrane helix</keyword>
<dbReference type="RefSeq" id="WP_274576829.1">
    <property type="nucleotide sequence ID" value="NZ_JBBGAZ010000012.1"/>
</dbReference>
<feature type="region of interest" description="Disordered" evidence="7">
    <location>
        <begin position="522"/>
        <end position="547"/>
    </location>
</feature>
<keyword evidence="11" id="KW-1185">Reference proteome</keyword>
<dbReference type="PANTHER" id="PTHR13806:SF31">
    <property type="entry name" value="FLOTILLIN-LIKE PROTEIN 1-RELATED"/>
    <property type="match status" value="1"/>
</dbReference>
<gene>
    <name evidence="10" type="ORF">WG622_15990</name>
</gene>
<evidence type="ECO:0000256" key="8">
    <source>
        <dbReference type="SAM" id="Phobius"/>
    </source>
</evidence>
<dbReference type="PANTHER" id="PTHR13806">
    <property type="entry name" value="FLOTILLIN-RELATED"/>
    <property type="match status" value="1"/>
</dbReference>
<dbReference type="InterPro" id="IPR027705">
    <property type="entry name" value="Flotillin_fam"/>
</dbReference>